<sequence length="809" mass="87539">MLRHGPGLSVLRIACTCFRAIIAWSVDLASPTCRRPLSGPLLRSEAMRSLDMLAAGGEANEDQGRHESAHQRAALTALTRWLELGHFAPVRSTPNRSTGTAVSPCHRDPSSTAGEHALNFVYLACLGGFHPAVARQGGVLGCLVFAGPSPIGTVAAPDDLQLTPRPAPGQQENEPPGLPSSRSKPRPGTTLDWTCLHASPRRPFELLRGSEVVFGRQPVNSSRTANPFHFAAASYGAFARPFYPETPSEPPLHPRHLLVPESQSPVTCGLTLATATSPRTPPSSVTCARGGLSTPKEPTRMGIFSRKEKAPKGNSSLATSQSTASVNSNNSRGIPSRTSAGSATPGTPMSPMSPVKLPKVDLPRPPDPQLDPTGYLRSLGAVRERSKIIYDKALRNELNHFDVDLNKLPDVVSFVSGLIKRDYDAPFNTIPGHGRYQHFCVGGRDRIADMLSTWPEGVDNTERCRRMIDLFLVSVLLDAGAGTQWSYKSGENGRVYRRSEGLAIASLEMFKSGVFSGNPSNKTQVDKVGLQSLTVEKLEAGLQSRPGNELAGLEGRTELLTRLAKALGNNEEFFGKDGRPGNMIDHLLSHPSTQASSMLIVPLPVLWNVLMTGLASIWPPSRTSVNGVSLGDAWPCKAMPKAGSASWESILPFHKLTQWLTYSLMQPMQSLLNMHFAGTELLTGLPEYRNGGLFVDMGVLTLKPNDVERGLQHYAEYSRRTGSKGIEVAPMFEPGDDVVVEWRGATVGLLDKLLEEVNKFLKAELAGNEMTLPQLLEAGSWKGGREIAEIHRPNTKEPPILIESDGTVF</sequence>
<organism evidence="3 4">
    <name type="scientific">Purpureocillium lilacinum</name>
    <name type="common">Paecilomyces lilacinus</name>
    <dbReference type="NCBI Taxonomy" id="33203"/>
    <lineage>
        <taxon>Eukaryota</taxon>
        <taxon>Fungi</taxon>
        <taxon>Dikarya</taxon>
        <taxon>Ascomycota</taxon>
        <taxon>Pezizomycotina</taxon>
        <taxon>Sordariomycetes</taxon>
        <taxon>Hypocreomycetidae</taxon>
        <taxon>Hypocreales</taxon>
        <taxon>Ophiocordycipitaceae</taxon>
        <taxon>Purpureocillium</taxon>
    </lineage>
</organism>
<dbReference type="EMBL" id="JAWRVI010000005">
    <property type="protein sequence ID" value="KAK4093755.1"/>
    <property type="molecule type" value="Genomic_DNA"/>
</dbReference>
<dbReference type="PANTHER" id="PTHR31687">
    <property type="match status" value="1"/>
</dbReference>
<feature type="compositionally biased region" description="Polar residues" evidence="1">
    <location>
        <begin position="313"/>
        <end position="347"/>
    </location>
</feature>
<comment type="caution">
    <text evidence="3">The sequence shown here is derived from an EMBL/GenBank/DDBJ whole genome shotgun (WGS) entry which is preliminary data.</text>
</comment>
<name>A0ABR0CC74_PURLI</name>
<feature type="region of interest" description="Disordered" evidence="1">
    <location>
        <begin position="155"/>
        <end position="194"/>
    </location>
</feature>
<evidence type="ECO:0000313" key="4">
    <source>
        <dbReference type="Proteomes" id="UP001287286"/>
    </source>
</evidence>
<evidence type="ECO:0000256" key="1">
    <source>
        <dbReference type="SAM" id="MobiDB-lite"/>
    </source>
</evidence>
<feature type="compositionally biased region" description="Polar residues" evidence="1">
    <location>
        <begin position="273"/>
        <end position="286"/>
    </location>
</feature>
<reference evidence="3 4" key="1">
    <citation type="journal article" date="2024" name="Microbiol. Resour. Announc.">
        <title>Genome annotations for the ascomycete fungi Trichoderma harzianum, Trichoderma aggressivum, and Purpureocillium lilacinum.</title>
        <authorList>
            <person name="Beijen E.P.W."/>
            <person name="Ohm R.A."/>
        </authorList>
    </citation>
    <scope>NUCLEOTIDE SEQUENCE [LARGE SCALE GENOMIC DNA]</scope>
    <source>
        <strain evidence="3 4">CBS 150709</strain>
    </source>
</reference>
<keyword evidence="2" id="KW-0732">Signal</keyword>
<evidence type="ECO:0000256" key="2">
    <source>
        <dbReference type="SAM" id="SignalP"/>
    </source>
</evidence>
<keyword evidence="4" id="KW-1185">Reference proteome</keyword>
<feature type="chain" id="PRO_5045914871" evidence="2">
    <location>
        <begin position="24"/>
        <end position="809"/>
    </location>
</feature>
<accession>A0ABR0CC74</accession>
<feature type="signal peptide" evidence="2">
    <location>
        <begin position="1"/>
        <end position="23"/>
    </location>
</feature>
<proteinExistence type="predicted"/>
<dbReference type="Pfam" id="PF07958">
    <property type="entry name" value="DUF1688"/>
    <property type="match status" value="1"/>
</dbReference>
<feature type="region of interest" description="Disordered" evidence="1">
    <location>
        <begin position="273"/>
        <end position="375"/>
    </location>
</feature>
<gene>
    <name evidence="3" type="ORF">Purlil1_2089</name>
</gene>
<protein>
    <submittedName>
        <fullName evidence="3">Uncharacterized protein</fullName>
    </submittedName>
</protein>
<dbReference type="PANTHER" id="PTHR31687:SF3">
    <property type="entry name" value="PROTEIN URG3"/>
    <property type="match status" value="1"/>
</dbReference>
<dbReference type="Proteomes" id="UP001287286">
    <property type="component" value="Unassembled WGS sequence"/>
</dbReference>
<dbReference type="InterPro" id="IPR012469">
    <property type="entry name" value="DUF1688"/>
</dbReference>
<evidence type="ECO:0000313" key="3">
    <source>
        <dbReference type="EMBL" id="KAK4093755.1"/>
    </source>
</evidence>